<dbReference type="InterPro" id="IPR052901">
    <property type="entry name" value="Bact_TGase-like"/>
</dbReference>
<keyword evidence="1" id="KW-0812">Transmembrane</keyword>
<feature type="transmembrane region" description="Helical" evidence="1">
    <location>
        <begin position="84"/>
        <end position="102"/>
    </location>
</feature>
<feature type="transmembrane region" description="Helical" evidence="1">
    <location>
        <begin position="52"/>
        <end position="72"/>
    </location>
</feature>
<protein>
    <submittedName>
        <fullName evidence="3">DUF3488 domain-containing protein</fullName>
    </submittedName>
</protein>
<accession>A0A844GXF0</accession>
<keyword evidence="1" id="KW-1133">Transmembrane helix</keyword>
<keyword evidence="1" id="KW-0472">Membrane</keyword>
<dbReference type="Pfam" id="PF01841">
    <property type="entry name" value="Transglut_core"/>
    <property type="match status" value="1"/>
</dbReference>
<reference evidence="3 4" key="1">
    <citation type="submission" date="2019-11" db="EMBL/GenBank/DDBJ databases">
        <title>Isolation of a new High Light Tolerant Cyanobacteria.</title>
        <authorList>
            <person name="Dobson Z."/>
            <person name="Vaughn N."/>
            <person name="Vaughn M."/>
            <person name="Fromme P."/>
            <person name="Mazor Y."/>
        </authorList>
    </citation>
    <scope>NUCLEOTIDE SEQUENCE [LARGE SCALE GENOMIC DNA]</scope>
    <source>
        <strain evidence="3 4">0216</strain>
    </source>
</reference>
<dbReference type="PANTHER" id="PTHR42736:SF1">
    <property type="entry name" value="PROTEIN-GLUTAMINE GAMMA-GLUTAMYLTRANSFERASE"/>
    <property type="match status" value="1"/>
</dbReference>
<dbReference type="InterPro" id="IPR025403">
    <property type="entry name" value="TgpA-like_C"/>
</dbReference>
<proteinExistence type="predicted"/>
<feature type="domain" description="Transglutaminase-like" evidence="2">
    <location>
        <begin position="514"/>
        <end position="585"/>
    </location>
</feature>
<feature type="transmembrane region" description="Helical" evidence="1">
    <location>
        <begin position="132"/>
        <end position="150"/>
    </location>
</feature>
<dbReference type="InterPro" id="IPR021878">
    <property type="entry name" value="TgpA_N"/>
</dbReference>
<dbReference type="PANTHER" id="PTHR42736">
    <property type="entry name" value="PROTEIN-GLUTAMINE GAMMA-GLUTAMYLTRANSFERASE"/>
    <property type="match status" value="1"/>
</dbReference>
<evidence type="ECO:0000313" key="4">
    <source>
        <dbReference type="Proteomes" id="UP000437131"/>
    </source>
</evidence>
<evidence type="ECO:0000256" key="1">
    <source>
        <dbReference type="SAM" id="Phobius"/>
    </source>
</evidence>
<evidence type="ECO:0000259" key="2">
    <source>
        <dbReference type="SMART" id="SM00460"/>
    </source>
</evidence>
<name>A0A844GXF0_9CHRO</name>
<dbReference type="Pfam" id="PF11992">
    <property type="entry name" value="TgpA_N"/>
    <property type="match status" value="1"/>
</dbReference>
<dbReference type="SMART" id="SM00460">
    <property type="entry name" value="TGc"/>
    <property type="match status" value="1"/>
</dbReference>
<dbReference type="RefSeq" id="WP_015220568.1">
    <property type="nucleotide sequence ID" value="NZ_WMIA01000023.1"/>
</dbReference>
<evidence type="ECO:0000313" key="3">
    <source>
        <dbReference type="EMBL" id="MTF40233.1"/>
    </source>
</evidence>
<dbReference type="InterPro" id="IPR002931">
    <property type="entry name" value="Transglutaminase-like"/>
</dbReference>
<sequence>MQQLRNNPTIRELIEKMEAMPKPPTEESILFRTLVQIMVIVGIIATDVAAQSLYPMSIWAIPLSIVGAIVSWRRRKKKNIALKIALAMGMIITLMIFLGNLVQSLNDTRLVLAEFLVQLQVLHSFDLPRRKDLGYSMIIGLILIGVSATLSQTLAFAPWLLALLLLGIPTLVLDYRSRMGLNVWEENFRQLKQEKNLFRQKQLWQSSPLSPKKILSLSLIILSLGLFIFAIMPRYPSYQIQSFPVSAPEGFENRDFQGGDRSIVNPGYNPDGTLRGDIMGDGQGGTGVDDGGYYGFNTTINQNTNNLITERKILFRIRSQAPGFWRVLSFDRYTGQGWEISREDQTIDVKRNFWNYQFNISLPAITAETKKIIQTYTVVRDLPNIIPALSYPQYLYFPSAVIALDTEGSMRSPAGLIEGLTYTVISRVPYRSQTDLQLAGDNYPDTIAKYYLDIPPSAKENLREKAEELMVKAGRELPSNYDKALYLAQALKQNYQVKTDNPLLEEGEDIITAFLANGGGFPDQFATVYTMMLRALDIPARFTVGFASGQFNPFTGYYIVHNTDAHALTEVYFPSYGWFYFDPLPGHEIIPPSFQDDNPFGVLGIFWKWIAGWLPPPITAFITALFSTITDSILNIFRAGWLGKLWQFLTGSFLGILVGVLGLIMFAFFGWLGFLAVRKFLYRNYLSRLNPTEKLYREMLDLLKEKGYPKLPSQTPKEYCESLRDFLILEQWEIVFLISNNYVQWRYGDITPNMDYLTSQYQLLKKSFAQLSLLK</sequence>
<feature type="transmembrane region" description="Helical" evidence="1">
    <location>
        <begin position="214"/>
        <end position="232"/>
    </location>
</feature>
<feature type="transmembrane region" description="Helical" evidence="1">
    <location>
        <begin position="156"/>
        <end position="173"/>
    </location>
</feature>
<dbReference type="Proteomes" id="UP000437131">
    <property type="component" value="Unassembled WGS sequence"/>
</dbReference>
<dbReference type="SUPFAM" id="SSF54001">
    <property type="entry name" value="Cysteine proteinases"/>
    <property type="match status" value="1"/>
</dbReference>
<feature type="transmembrane region" description="Helical" evidence="1">
    <location>
        <begin position="29"/>
        <end position="46"/>
    </location>
</feature>
<dbReference type="Pfam" id="PF13559">
    <property type="entry name" value="DUF4129"/>
    <property type="match status" value="1"/>
</dbReference>
<comment type="caution">
    <text evidence="3">The sequence shown here is derived from an EMBL/GenBank/DDBJ whole genome shotgun (WGS) entry which is preliminary data.</text>
</comment>
<dbReference type="InterPro" id="IPR038765">
    <property type="entry name" value="Papain-like_cys_pep_sf"/>
</dbReference>
<organism evidence="3 4">
    <name type="scientific">Cyanobacterium aponinum 0216</name>
    <dbReference type="NCBI Taxonomy" id="2676140"/>
    <lineage>
        <taxon>Bacteria</taxon>
        <taxon>Bacillati</taxon>
        <taxon>Cyanobacteriota</taxon>
        <taxon>Cyanophyceae</taxon>
        <taxon>Oscillatoriophycideae</taxon>
        <taxon>Chroococcales</taxon>
        <taxon>Geminocystaceae</taxon>
        <taxon>Cyanobacterium</taxon>
    </lineage>
</organism>
<gene>
    <name evidence="3" type="ORF">GGC33_15025</name>
</gene>
<dbReference type="AlphaFoldDB" id="A0A844GXF0"/>
<feature type="transmembrane region" description="Helical" evidence="1">
    <location>
        <begin position="653"/>
        <end position="677"/>
    </location>
</feature>
<dbReference type="EMBL" id="WMIA01000023">
    <property type="protein sequence ID" value="MTF40233.1"/>
    <property type="molecule type" value="Genomic_DNA"/>
</dbReference>
<dbReference type="Gene3D" id="3.10.620.30">
    <property type="match status" value="1"/>
</dbReference>